<name>A0A1H5RFT5_9PSEU</name>
<reference evidence="3" key="1">
    <citation type="submission" date="2016-10" db="EMBL/GenBank/DDBJ databases">
        <authorList>
            <person name="Varghese N."/>
            <person name="Submissions S."/>
        </authorList>
    </citation>
    <scope>NUCLEOTIDE SEQUENCE [LARGE SCALE GENOMIC DNA]</scope>
    <source>
        <strain evidence="3">DSM 44654</strain>
    </source>
</reference>
<evidence type="ECO:0000313" key="2">
    <source>
        <dbReference type="EMBL" id="SEF36914.1"/>
    </source>
</evidence>
<accession>A0A1H5RFT5</accession>
<organism evidence="2 3">
    <name type="scientific">Amycolatopsis pretoriensis</name>
    <dbReference type="NCBI Taxonomy" id="218821"/>
    <lineage>
        <taxon>Bacteria</taxon>
        <taxon>Bacillati</taxon>
        <taxon>Actinomycetota</taxon>
        <taxon>Actinomycetes</taxon>
        <taxon>Pseudonocardiales</taxon>
        <taxon>Pseudonocardiaceae</taxon>
        <taxon>Amycolatopsis</taxon>
    </lineage>
</organism>
<feature type="transmembrane region" description="Helical" evidence="1">
    <location>
        <begin position="70"/>
        <end position="91"/>
    </location>
</feature>
<proteinExistence type="predicted"/>
<feature type="transmembrane region" description="Helical" evidence="1">
    <location>
        <begin position="7"/>
        <end position="27"/>
    </location>
</feature>
<keyword evidence="1" id="KW-0472">Membrane</keyword>
<evidence type="ECO:0000256" key="1">
    <source>
        <dbReference type="SAM" id="Phobius"/>
    </source>
</evidence>
<dbReference type="Proteomes" id="UP000198878">
    <property type="component" value="Unassembled WGS sequence"/>
</dbReference>
<dbReference type="EMBL" id="FNUJ01000012">
    <property type="protein sequence ID" value="SEF36914.1"/>
    <property type="molecule type" value="Genomic_DNA"/>
</dbReference>
<dbReference type="PROSITE" id="PS51257">
    <property type="entry name" value="PROKAR_LIPOPROTEIN"/>
    <property type="match status" value="1"/>
</dbReference>
<sequence>MKTVAEIRLVVLVSFAVWAGCALGPIGADWLSTLGVGEWPAVVLVTGLTLLGLAGGFLHWWRTGKRPARLAVPLLGLAAPATVLGLCGLVTGSASRGHTFVLVFTAVPLVIFLLLAAARWRTVRRTEATSPVTRTW</sequence>
<keyword evidence="3" id="KW-1185">Reference proteome</keyword>
<protein>
    <submittedName>
        <fullName evidence="2">Uncharacterized protein</fullName>
    </submittedName>
</protein>
<dbReference type="RefSeq" id="WP_086677522.1">
    <property type="nucleotide sequence ID" value="NZ_FNUJ01000012.1"/>
</dbReference>
<evidence type="ECO:0000313" key="3">
    <source>
        <dbReference type="Proteomes" id="UP000198878"/>
    </source>
</evidence>
<gene>
    <name evidence="2" type="ORF">SAMN05421837_11224</name>
</gene>
<feature type="transmembrane region" description="Helical" evidence="1">
    <location>
        <begin position="39"/>
        <end position="58"/>
    </location>
</feature>
<keyword evidence="1" id="KW-0812">Transmembrane</keyword>
<dbReference type="STRING" id="218821.SAMN05421837_11224"/>
<keyword evidence="1" id="KW-1133">Transmembrane helix</keyword>
<feature type="transmembrane region" description="Helical" evidence="1">
    <location>
        <begin position="97"/>
        <end position="118"/>
    </location>
</feature>
<dbReference type="AlphaFoldDB" id="A0A1H5RFT5"/>